<gene>
    <name evidence="1" type="ORF">DFQ00_102323</name>
    <name evidence="2" type="ORF">HUB98_05870</name>
</gene>
<keyword evidence="4" id="KW-1185">Reference proteome</keyword>
<name>A0A2V4WT43_PAEBA</name>
<dbReference type="AlphaFoldDB" id="A0A2V4WT43"/>
<dbReference type="EMBL" id="CP054614">
    <property type="protein sequence ID" value="QKS55908.1"/>
    <property type="molecule type" value="Genomic_DNA"/>
</dbReference>
<dbReference type="Proteomes" id="UP000509327">
    <property type="component" value="Chromosome"/>
</dbReference>
<dbReference type="RefSeq" id="WP_110894628.1">
    <property type="nucleotide sequence ID" value="NZ_CP054614.1"/>
</dbReference>
<evidence type="ECO:0000313" key="2">
    <source>
        <dbReference type="EMBL" id="QKS55908.1"/>
    </source>
</evidence>
<organism evidence="1 3">
    <name type="scientific">Paenibacillus barcinonensis</name>
    <dbReference type="NCBI Taxonomy" id="198119"/>
    <lineage>
        <taxon>Bacteria</taxon>
        <taxon>Bacillati</taxon>
        <taxon>Bacillota</taxon>
        <taxon>Bacilli</taxon>
        <taxon>Bacillales</taxon>
        <taxon>Paenibacillaceae</taxon>
        <taxon>Paenibacillus</taxon>
    </lineage>
</organism>
<evidence type="ECO:0000313" key="4">
    <source>
        <dbReference type="Proteomes" id="UP000509327"/>
    </source>
</evidence>
<evidence type="ECO:0000313" key="1">
    <source>
        <dbReference type="EMBL" id="PYE51529.1"/>
    </source>
</evidence>
<reference evidence="1 3" key="1">
    <citation type="submission" date="2018-06" db="EMBL/GenBank/DDBJ databases">
        <title>Genomic Encyclopedia of Type Strains, Phase III (KMG-III): the genomes of soil and plant-associated and newly described type strains.</title>
        <authorList>
            <person name="Whitman W."/>
        </authorList>
    </citation>
    <scope>NUCLEOTIDE SEQUENCE [LARGE SCALE GENOMIC DNA]</scope>
    <source>
        <strain evidence="1 3">CECT 7022</strain>
    </source>
</reference>
<dbReference type="EMBL" id="QJSW01000002">
    <property type="protein sequence ID" value="PYE51529.1"/>
    <property type="molecule type" value="Genomic_DNA"/>
</dbReference>
<evidence type="ECO:0000313" key="3">
    <source>
        <dbReference type="Proteomes" id="UP000247790"/>
    </source>
</evidence>
<dbReference type="Proteomes" id="UP000247790">
    <property type="component" value="Unassembled WGS sequence"/>
</dbReference>
<proteinExistence type="predicted"/>
<accession>A0A2V4WT43</accession>
<protein>
    <submittedName>
        <fullName evidence="1">Uncharacterized protein</fullName>
    </submittedName>
</protein>
<sequence length="59" mass="7063">MKLNAEEMKKSIERYFANASEEQLIVDLHDTDSIKYFENPDELIVEYQEIINGRLRRSE</sequence>
<reference evidence="2 4" key="2">
    <citation type="submission" date="2020-06" db="EMBL/GenBank/DDBJ databases">
        <title>Complete genome of Paenibacillus barcinonensis KACC11450.</title>
        <authorList>
            <person name="Kim M."/>
            <person name="Park Y.-J."/>
            <person name="Shin J.-H."/>
        </authorList>
    </citation>
    <scope>NUCLEOTIDE SEQUENCE [LARGE SCALE GENOMIC DNA]</scope>
    <source>
        <strain evidence="2 4">KACC11450</strain>
    </source>
</reference>